<evidence type="ECO:0000313" key="12">
    <source>
        <dbReference type="Proteomes" id="UP000218231"/>
    </source>
</evidence>
<dbReference type="GO" id="GO:0008324">
    <property type="term" value="F:monoatomic cation transmembrane transporter activity"/>
    <property type="evidence" value="ECO:0007669"/>
    <property type="project" value="InterPro"/>
</dbReference>
<evidence type="ECO:0000256" key="2">
    <source>
        <dbReference type="ARBA" id="ARBA00008873"/>
    </source>
</evidence>
<feature type="transmembrane region" description="Helical" evidence="8">
    <location>
        <begin position="773"/>
        <end position="790"/>
    </location>
</feature>
<dbReference type="InterPro" id="IPR012173">
    <property type="entry name" value="Mpp10"/>
</dbReference>
<dbReference type="GO" id="GO:0016020">
    <property type="term" value="C:membrane"/>
    <property type="evidence" value="ECO:0007669"/>
    <property type="project" value="UniProtKB-SubCell"/>
</dbReference>
<comment type="subcellular location">
    <subcellularLocation>
        <location evidence="1">Membrane</location>
        <topology evidence="1">Multi-pass membrane protein</topology>
    </subcellularLocation>
</comment>
<dbReference type="SUPFAM" id="SSF160240">
    <property type="entry name" value="Cation efflux protein cytoplasmic domain-like"/>
    <property type="match status" value="1"/>
</dbReference>
<dbReference type="InterPro" id="IPR036837">
    <property type="entry name" value="Cation_efflux_CTD_sf"/>
</dbReference>
<dbReference type="NCBIfam" id="TIGR01297">
    <property type="entry name" value="CDF"/>
    <property type="match status" value="1"/>
</dbReference>
<evidence type="ECO:0000256" key="3">
    <source>
        <dbReference type="ARBA" id="ARBA00022448"/>
    </source>
</evidence>
<evidence type="ECO:0000256" key="4">
    <source>
        <dbReference type="ARBA" id="ARBA00022692"/>
    </source>
</evidence>
<feature type="compositionally biased region" description="Basic residues" evidence="7">
    <location>
        <begin position="506"/>
        <end position="515"/>
    </location>
</feature>
<reference evidence="11 12" key="1">
    <citation type="journal article" date="2017" name="Curr. Biol.">
        <title>Genome architecture and evolution of a unichromosomal asexual nematode.</title>
        <authorList>
            <person name="Fradin H."/>
            <person name="Zegar C."/>
            <person name="Gutwein M."/>
            <person name="Lucas J."/>
            <person name="Kovtun M."/>
            <person name="Corcoran D."/>
            <person name="Baugh L.R."/>
            <person name="Kiontke K."/>
            <person name="Gunsalus K."/>
            <person name="Fitch D.H."/>
            <person name="Piano F."/>
        </authorList>
    </citation>
    <scope>NUCLEOTIDE SEQUENCE [LARGE SCALE GENOMIC DNA]</scope>
    <source>
        <strain evidence="11">PF1309</strain>
    </source>
</reference>
<feature type="compositionally biased region" description="Basic and acidic residues" evidence="7">
    <location>
        <begin position="540"/>
        <end position="557"/>
    </location>
</feature>
<dbReference type="Pfam" id="PF01545">
    <property type="entry name" value="Cation_efflux"/>
    <property type="match status" value="1"/>
</dbReference>
<feature type="compositionally biased region" description="Basic and acidic residues" evidence="7">
    <location>
        <begin position="573"/>
        <end position="590"/>
    </location>
</feature>
<evidence type="ECO:0000256" key="8">
    <source>
        <dbReference type="SAM" id="Phobius"/>
    </source>
</evidence>
<protein>
    <submittedName>
        <fullName evidence="11">Uncharacterized protein</fullName>
    </submittedName>
</protein>
<evidence type="ECO:0000313" key="11">
    <source>
        <dbReference type="EMBL" id="PAV57475.1"/>
    </source>
</evidence>
<proteinExistence type="inferred from homology"/>
<keyword evidence="4 8" id="KW-0812">Transmembrane</keyword>
<dbReference type="InterPro" id="IPR002524">
    <property type="entry name" value="Cation_efflux"/>
</dbReference>
<dbReference type="Gene3D" id="1.20.1510.10">
    <property type="entry name" value="Cation efflux protein transmembrane domain"/>
    <property type="match status" value="1"/>
</dbReference>
<evidence type="ECO:0000256" key="6">
    <source>
        <dbReference type="ARBA" id="ARBA00023136"/>
    </source>
</evidence>
<gene>
    <name evidence="11" type="ORF">WR25_26893</name>
</gene>
<feature type="compositionally biased region" description="Basic and acidic residues" evidence="7">
    <location>
        <begin position="413"/>
        <end position="425"/>
    </location>
</feature>
<dbReference type="PANTHER" id="PTHR43840">
    <property type="entry name" value="MITOCHONDRIAL METAL TRANSPORTER 1-RELATED"/>
    <property type="match status" value="1"/>
</dbReference>
<keyword evidence="12" id="KW-1185">Reference proteome</keyword>
<feature type="region of interest" description="Disordered" evidence="7">
    <location>
        <begin position="211"/>
        <end position="270"/>
    </location>
</feature>
<dbReference type="InterPro" id="IPR027469">
    <property type="entry name" value="Cation_efflux_TMD_sf"/>
</dbReference>
<feature type="transmembrane region" description="Helical" evidence="8">
    <location>
        <begin position="810"/>
        <end position="827"/>
    </location>
</feature>
<dbReference type="GO" id="GO:0034457">
    <property type="term" value="C:Mpp10 complex"/>
    <property type="evidence" value="ECO:0007669"/>
    <property type="project" value="InterPro"/>
</dbReference>
<name>A0A2A2J777_9BILA</name>
<feature type="transmembrane region" description="Helical" evidence="8">
    <location>
        <begin position="666"/>
        <end position="687"/>
    </location>
</feature>
<feature type="compositionally biased region" description="Basic and acidic residues" evidence="7">
    <location>
        <begin position="211"/>
        <end position="230"/>
    </location>
</feature>
<dbReference type="FunFam" id="1.20.1510.10:FF:000005">
    <property type="entry name" value="Putative Cation diffusion facilitator 1"/>
    <property type="match status" value="1"/>
</dbReference>
<dbReference type="EMBL" id="LIAE01010637">
    <property type="protein sequence ID" value="PAV57475.1"/>
    <property type="molecule type" value="Genomic_DNA"/>
</dbReference>
<organism evidence="11 12">
    <name type="scientific">Diploscapter pachys</name>
    <dbReference type="NCBI Taxonomy" id="2018661"/>
    <lineage>
        <taxon>Eukaryota</taxon>
        <taxon>Metazoa</taxon>
        <taxon>Ecdysozoa</taxon>
        <taxon>Nematoda</taxon>
        <taxon>Chromadorea</taxon>
        <taxon>Rhabditida</taxon>
        <taxon>Rhabditina</taxon>
        <taxon>Rhabditomorpha</taxon>
        <taxon>Rhabditoidea</taxon>
        <taxon>Rhabditidae</taxon>
        <taxon>Diploscapter</taxon>
    </lineage>
</organism>
<dbReference type="SUPFAM" id="SSF161111">
    <property type="entry name" value="Cation efflux protein transmembrane domain-like"/>
    <property type="match status" value="1"/>
</dbReference>
<feature type="domain" description="Cation efflux protein transmembrane" evidence="9">
    <location>
        <begin position="670"/>
        <end position="858"/>
    </location>
</feature>
<dbReference type="InterPro" id="IPR050291">
    <property type="entry name" value="CDF_Transporter"/>
</dbReference>
<dbReference type="PANTHER" id="PTHR43840:SF17">
    <property type="entry name" value="CATION EFFLUX PROTEIN CYTOPLASMIC DOMAIN-CONTAINING PROTEIN"/>
    <property type="match status" value="1"/>
</dbReference>
<evidence type="ECO:0000259" key="9">
    <source>
        <dbReference type="Pfam" id="PF01545"/>
    </source>
</evidence>
<dbReference type="OrthoDB" id="445326at2759"/>
<keyword evidence="5 8" id="KW-1133">Transmembrane helix</keyword>
<comment type="caution">
    <text evidence="11">The sequence shown here is derived from an EMBL/GenBank/DDBJ whole genome shotgun (WGS) entry which is preliminary data.</text>
</comment>
<sequence>MKPKSTKKVQDDKLKLDSVPKSLDELFEGSQNDMSSSLHEALSALHSHSLSTRPRLDDLSAKFISPQAEVVWQFLKHHNKQVWKSCAKTDQDLSENNVLREYSSLLLEENDKADESNEDEETSAVGSDEQLDEDGNLSDEEIEDEEETADVEKEQRGGRKFPRSAVDDNFFSLAEMHAFLDTEDKRVGDPEIIGADEDLWFGSTNYKYEDFFGKEDDSKKNSKRKADSLEGTKSTKRVRFAIDEEEEEIEDEMEGEGEDEQMDEEEEGEGDMLMGAVQDKDEETQTKLDRSQQKLKETIRKLEEETLSTRSWELSGEVAANQREENALLETQLEFDITSKPAPIITPEYTEKLEAMIIQRIKDKTFDDVVRKVKRVSESADVYRSKAFEEEVLQKKSLSEVYEQEYQQATQKDQTKKEEKDPKHEEIARRMKEFFRKLDALSNFSLNPPEVTAELKVITNLPTLKVEEVGMTASTDEQLMAPEEVKKKVKGEIKAKEERTGTDKKRERRRKKIRQRTMVAKVGEERALAGQLAQKRAKGGKAEGDEKNSAKGTDKLKSGNFFAKLQQKVKNPKMADEGSHLLESGSRGKDYSSSSCRGKGQRKSTVKYYDNVHVSWWTRRKRRKMIGEYYENLNKLTDLYERDRLTIEGVAEGVQSSKMERRPDRILARLAVLLNVFLMLANLLASYTSGSLAIVSVFVDSLMDVLTGVTVSVCLWLINKTDYFKYPRGRTRLEIIGVILCSIIMGIANVVVIFSSIMAIIQNEPAPVMDIPILGILIGGTAIKVVLMIVCYKRASASSKVLAMDMRNDIATTLVALCCAFLGSHFWSYADPVGAIFICSLVAISWFRNASEYIPSLVGIRADRDILSRILKIVIEHSDQIKSVDFIAVYHTSLECLVEVHIVMDENLPLKITHDIAHPLEKKLLSLEEVERAFVHVDYLLDGD</sequence>
<evidence type="ECO:0000256" key="7">
    <source>
        <dbReference type="SAM" id="MobiDB-lite"/>
    </source>
</evidence>
<comment type="similarity">
    <text evidence="2">Belongs to the cation diffusion facilitator (CDF) transporter (TC 2.A.4) family. SLC30A subfamily.</text>
</comment>
<keyword evidence="3" id="KW-0813">Transport</keyword>
<feature type="compositionally biased region" description="Acidic residues" evidence="7">
    <location>
        <begin position="129"/>
        <end position="149"/>
    </location>
</feature>
<evidence type="ECO:0000259" key="10">
    <source>
        <dbReference type="Pfam" id="PF16916"/>
    </source>
</evidence>
<feature type="transmembrane region" description="Helical" evidence="8">
    <location>
        <begin position="738"/>
        <end position="761"/>
    </location>
</feature>
<dbReference type="Gene3D" id="3.30.70.1350">
    <property type="entry name" value="Cation efflux protein, cytoplasmic domain"/>
    <property type="match status" value="1"/>
</dbReference>
<feature type="region of interest" description="Disordered" evidence="7">
    <location>
        <begin position="403"/>
        <end position="425"/>
    </location>
</feature>
<evidence type="ECO:0000256" key="5">
    <source>
        <dbReference type="ARBA" id="ARBA00022989"/>
    </source>
</evidence>
<dbReference type="Proteomes" id="UP000218231">
    <property type="component" value="Unassembled WGS sequence"/>
</dbReference>
<accession>A0A2A2J777</accession>
<feature type="region of interest" description="Disordered" evidence="7">
    <location>
        <begin position="490"/>
        <end position="602"/>
    </location>
</feature>
<feature type="compositionally biased region" description="Acidic residues" evidence="7">
    <location>
        <begin position="243"/>
        <end position="270"/>
    </location>
</feature>
<feature type="transmembrane region" description="Helical" evidence="8">
    <location>
        <begin position="693"/>
        <end position="718"/>
    </location>
</feature>
<dbReference type="STRING" id="2018661.A0A2A2J777"/>
<evidence type="ECO:0000256" key="1">
    <source>
        <dbReference type="ARBA" id="ARBA00004141"/>
    </source>
</evidence>
<dbReference type="GO" id="GO:0006364">
    <property type="term" value="P:rRNA processing"/>
    <property type="evidence" value="ECO:0007669"/>
    <property type="project" value="InterPro"/>
</dbReference>
<dbReference type="InterPro" id="IPR027470">
    <property type="entry name" value="Cation_efflux_CTD"/>
</dbReference>
<dbReference type="Pfam" id="PF16916">
    <property type="entry name" value="ZT_dimer"/>
    <property type="match status" value="1"/>
</dbReference>
<keyword evidence="6 8" id="KW-0472">Membrane</keyword>
<dbReference type="Pfam" id="PF04006">
    <property type="entry name" value="Mpp10"/>
    <property type="match status" value="1"/>
</dbReference>
<dbReference type="GO" id="GO:0005732">
    <property type="term" value="C:sno(s)RNA-containing ribonucleoprotein complex"/>
    <property type="evidence" value="ECO:0007669"/>
    <property type="project" value="InterPro"/>
</dbReference>
<dbReference type="InterPro" id="IPR058533">
    <property type="entry name" value="Cation_efflux_TM"/>
</dbReference>
<dbReference type="AlphaFoldDB" id="A0A2A2J777"/>
<feature type="compositionally biased region" description="Basic and acidic residues" evidence="7">
    <location>
        <begin position="490"/>
        <end position="505"/>
    </location>
</feature>
<feature type="domain" description="Cation efflux protein cytoplasmic" evidence="10">
    <location>
        <begin position="863"/>
        <end position="938"/>
    </location>
</feature>
<feature type="region of interest" description="Disordered" evidence="7">
    <location>
        <begin position="105"/>
        <end position="164"/>
    </location>
</feature>